<protein>
    <recommendedName>
        <fullName evidence="4">MICOS complex subunit mic19</fullName>
    </recommendedName>
</protein>
<sequence>MGSSSSKPSGISSPHVWKGNSSTGVSQDLIESLQSSPETDASRQQAIELEIQARVAAELKRLRAQEAGALREAQEKLSAEAPSDDPAQSNKPSHYTVSKEVAALRAKLEERRKLREVPESVEKSRSELVRCLRDNDRRPLDCWREVEAFKEEVRRMEKGWVDKVVG</sequence>
<dbReference type="Proteomes" id="UP001321749">
    <property type="component" value="Unassembled WGS sequence"/>
</dbReference>
<evidence type="ECO:0008006" key="4">
    <source>
        <dbReference type="Google" id="ProtNLM"/>
    </source>
</evidence>
<organism evidence="2 3">
    <name type="scientific">Cladorrhinum samala</name>
    <dbReference type="NCBI Taxonomy" id="585594"/>
    <lineage>
        <taxon>Eukaryota</taxon>
        <taxon>Fungi</taxon>
        <taxon>Dikarya</taxon>
        <taxon>Ascomycota</taxon>
        <taxon>Pezizomycotina</taxon>
        <taxon>Sordariomycetes</taxon>
        <taxon>Sordariomycetidae</taxon>
        <taxon>Sordariales</taxon>
        <taxon>Podosporaceae</taxon>
        <taxon>Cladorrhinum</taxon>
    </lineage>
</organism>
<comment type="caution">
    <text evidence="2">The sequence shown here is derived from an EMBL/GenBank/DDBJ whole genome shotgun (WGS) entry which is preliminary data.</text>
</comment>
<accession>A0AAV9I1A1</accession>
<reference evidence="2" key="2">
    <citation type="submission" date="2023-06" db="EMBL/GenBank/DDBJ databases">
        <authorList>
            <consortium name="Lawrence Berkeley National Laboratory"/>
            <person name="Mondo S.J."/>
            <person name="Hensen N."/>
            <person name="Bonometti L."/>
            <person name="Westerberg I."/>
            <person name="Brannstrom I.O."/>
            <person name="Guillou S."/>
            <person name="Cros-Aarteil S."/>
            <person name="Calhoun S."/>
            <person name="Haridas S."/>
            <person name="Kuo A."/>
            <person name="Pangilinan J."/>
            <person name="Riley R."/>
            <person name="Labutti K."/>
            <person name="Andreopoulos B."/>
            <person name="Lipzen A."/>
            <person name="Chen C."/>
            <person name="Yanf M."/>
            <person name="Daum C."/>
            <person name="Ng V."/>
            <person name="Clum A."/>
            <person name="Steindorff A."/>
            <person name="Ohm R."/>
            <person name="Martin F."/>
            <person name="Silar P."/>
            <person name="Natvig D."/>
            <person name="Lalanne C."/>
            <person name="Gautier V."/>
            <person name="Ament-Velasquez S.L."/>
            <person name="Kruys A."/>
            <person name="Hutchinson M.I."/>
            <person name="Powell A.J."/>
            <person name="Barry K."/>
            <person name="Miller A.N."/>
            <person name="Grigoriev I.V."/>
            <person name="Debuchy R."/>
            <person name="Gladieux P."/>
            <person name="Thoren M.H."/>
            <person name="Johannesson H."/>
        </authorList>
    </citation>
    <scope>NUCLEOTIDE SEQUENCE</scope>
    <source>
        <strain evidence="2">PSN324</strain>
    </source>
</reference>
<name>A0AAV9I1A1_9PEZI</name>
<evidence type="ECO:0000313" key="2">
    <source>
        <dbReference type="EMBL" id="KAK4466939.1"/>
    </source>
</evidence>
<feature type="region of interest" description="Disordered" evidence="1">
    <location>
        <begin position="70"/>
        <end position="97"/>
    </location>
</feature>
<dbReference type="EMBL" id="MU864929">
    <property type="protein sequence ID" value="KAK4466939.1"/>
    <property type="molecule type" value="Genomic_DNA"/>
</dbReference>
<feature type="compositionally biased region" description="Polar residues" evidence="1">
    <location>
        <begin position="32"/>
        <end position="44"/>
    </location>
</feature>
<feature type="compositionally biased region" description="Low complexity" evidence="1">
    <location>
        <begin position="1"/>
        <end position="14"/>
    </location>
</feature>
<reference evidence="2" key="1">
    <citation type="journal article" date="2023" name="Mol. Phylogenet. Evol.">
        <title>Genome-scale phylogeny and comparative genomics of the fungal order Sordariales.</title>
        <authorList>
            <person name="Hensen N."/>
            <person name="Bonometti L."/>
            <person name="Westerberg I."/>
            <person name="Brannstrom I.O."/>
            <person name="Guillou S."/>
            <person name="Cros-Aarteil S."/>
            <person name="Calhoun S."/>
            <person name="Haridas S."/>
            <person name="Kuo A."/>
            <person name="Mondo S."/>
            <person name="Pangilinan J."/>
            <person name="Riley R."/>
            <person name="LaButti K."/>
            <person name="Andreopoulos B."/>
            <person name="Lipzen A."/>
            <person name="Chen C."/>
            <person name="Yan M."/>
            <person name="Daum C."/>
            <person name="Ng V."/>
            <person name="Clum A."/>
            <person name="Steindorff A."/>
            <person name="Ohm R.A."/>
            <person name="Martin F."/>
            <person name="Silar P."/>
            <person name="Natvig D.O."/>
            <person name="Lalanne C."/>
            <person name="Gautier V."/>
            <person name="Ament-Velasquez S.L."/>
            <person name="Kruys A."/>
            <person name="Hutchinson M.I."/>
            <person name="Powell A.J."/>
            <person name="Barry K."/>
            <person name="Miller A.N."/>
            <person name="Grigoriev I.V."/>
            <person name="Debuchy R."/>
            <person name="Gladieux P."/>
            <person name="Hiltunen Thoren M."/>
            <person name="Johannesson H."/>
        </authorList>
    </citation>
    <scope>NUCLEOTIDE SEQUENCE</scope>
    <source>
        <strain evidence="2">PSN324</strain>
    </source>
</reference>
<dbReference type="Pfam" id="PF07956">
    <property type="entry name" value="DUF1690"/>
    <property type="match status" value="1"/>
</dbReference>
<feature type="region of interest" description="Disordered" evidence="1">
    <location>
        <begin position="1"/>
        <end position="44"/>
    </location>
</feature>
<evidence type="ECO:0000256" key="1">
    <source>
        <dbReference type="SAM" id="MobiDB-lite"/>
    </source>
</evidence>
<keyword evidence="3" id="KW-1185">Reference proteome</keyword>
<proteinExistence type="predicted"/>
<gene>
    <name evidence="2" type="ORF">QBC42DRAFT_293073</name>
</gene>
<feature type="compositionally biased region" description="Polar residues" evidence="1">
    <location>
        <begin position="86"/>
        <end position="96"/>
    </location>
</feature>
<dbReference type="InterPro" id="IPR012471">
    <property type="entry name" value="DUF1690"/>
</dbReference>
<evidence type="ECO:0000313" key="3">
    <source>
        <dbReference type="Proteomes" id="UP001321749"/>
    </source>
</evidence>
<dbReference type="AlphaFoldDB" id="A0AAV9I1A1"/>